<dbReference type="Proteomes" id="UP000627781">
    <property type="component" value="Unassembled WGS sequence"/>
</dbReference>
<keyword evidence="2" id="KW-1185">Reference proteome</keyword>
<dbReference type="PIRSF" id="PIRSF022704">
    <property type="entry name" value="UCP022704"/>
    <property type="match status" value="1"/>
</dbReference>
<gene>
    <name evidence="1" type="ORF">H9661_07930</name>
</gene>
<dbReference type="RefSeq" id="WP_143316112.1">
    <property type="nucleotide sequence ID" value="NZ_JACSRA010000010.1"/>
</dbReference>
<dbReference type="InterPro" id="IPR009784">
    <property type="entry name" value="DUF1349"/>
</dbReference>
<name>A0ABR8PSX5_9CLOT</name>
<dbReference type="PANTHER" id="PTHR35332">
    <property type="entry name" value="REGULATION OF ENOLASE PROTEIN 1"/>
    <property type="match status" value="1"/>
</dbReference>
<evidence type="ECO:0000313" key="1">
    <source>
        <dbReference type="EMBL" id="MBD7911280.1"/>
    </source>
</evidence>
<dbReference type="EMBL" id="JACSRA010000010">
    <property type="protein sequence ID" value="MBD7911280.1"/>
    <property type="molecule type" value="Genomic_DNA"/>
</dbReference>
<dbReference type="InterPro" id="IPR013320">
    <property type="entry name" value="ConA-like_dom_sf"/>
</dbReference>
<dbReference type="SUPFAM" id="SSF49899">
    <property type="entry name" value="Concanavalin A-like lectins/glucanases"/>
    <property type="match status" value="1"/>
</dbReference>
<comment type="caution">
    <text evidence="1">The sequence shown here is derived from an EMBL/GenBank/DDBJ whole genome shotgun (WGS) entry which is preliminary data.</text>
</comment>
<evidence type="ECO:0000313" key="2">
    <source>
        <dbReference type="Proteomes" id="UP000627781"/>
    </source>
</evidence>
<organism evidence="1 2">
    <name type="scientific">Clostridium cibarium</name>
    <dbReference type="NCBI Taxonomy" id="2762247"/>
    <lineage>
        <taxon>Bacteria</taxon>
        <taxon>Bacillati</taxon>
        <taxon>Bacillota</taxon>
        <taxon>Clostridia</taxon>
        <taxon>Eubacteriales</taxon>
        <taxon>Clostridiaceae</taxon>
        <taxon>Clostridium</taxon>
    </lineage>
</organism>
<sequence length="193" mass="22848">MLNFNFKETFWINKPRKFEINKNRITITTEQNTDLWQRTYYGFRNDNAPALLIKTDEKYFSFTVKTAFNSKKQFDQCGVVIYQDSDNWFKSSIEFENEKYQRLGSVVTNNGFSDWATTDIDGCIKSMYYRLSRRDSDFCIENSLDGKTYMQMRIFHLFKVNDEINFGIYACSPANSSFDAVFSEINVSECLWE</sequence>
<protein>
    <submittedName>
        <fullName evidence="1">DUF1349 domain-containing protein</fullName>
    </submittedName>
</protein>
<proteinExistence type="predicted"/>
<dbReference type="Pfam" id="PF07081">
    <property type="entry name" value="DUF1349"/>
    <property type="match status" value="1"/>
</dbReference>
<dbReference type="PANTHER" id="PTHR35332:SF2">
    <property type="entry name" value="REGULATION OF ENOLASE PROTEIN 1"/>
    <property type="match status" value="1"/>
</dbReference>
<reference evidence="1 2" key="1">
    <citation type="submission" date="2020-08" db="EMBL/GenBank/DDBJ databases">
        <title>A Genomic Blueprint of the Chicken Gut Microbiome.</title>
        <authorList>
            <person name="Gilroy R."/>
            <person name="Ravi A."/>
            <person name="Getino M."/>
            <person name="Pursley I."/>
            <person name="Horton D.L."/>
            <person name="Alikhan N.-F."/>
            <person name="Baker D."/>
            <person name="Gharbi K."/>
            <person name="Hall N."/>
            <person name="Watson M."/>
            <person name="Adriaenssens E.M."/>
            <person name="Foster-Nyarko E."/>
            <person name="Jarju S."/>
            <person name="Secka A."/>
            <person name="Antonio M."/>
            <person name="Oren A."/>
            <person name="Chaudhuri R."/>
            <person name="La Ragione R.M."/>
            <person name="Hildebrand F."/>
            <person name="Pallen M.J."/>
        </authorList>
    </citation>
    <scope>NUCLEOTIDE SEQUENCE [LARGE SCALE GENOMIC DNA]</scope>
    <source>
        <strain evidence="1 2">Sa3CVN1</strain>
    </source>
</reference>
<accession>A0ABR8PSX5</accession>
<dbReference type="Gene3D" id="2.60.120.200">
    <property type="match status" value="1"/>
</dbReference>
<dbReference type="InterPro" id="IPR015987">
    <property type="entry name" value="UCP022704"/>
</dbReference>